<sequence>MEDIIEIADSPEEAVVTRFQSSDGPFPKSRSCALPLSDTTDIKAYQWVPESDFSTDQKEANGEYQEAIPFLRF</sequence>
<evidence type="ECO:0000313" key="2">
    <source>
        <dbReference type="Proteomes" id="UP000706172"/>
    </source>
</evidence>
<protein>
    <submittedName>
        <fullName evidence="1">Uncharacterized protein</fullName>
    </submittedName>
</protein>
<dbReference type="EMBL" id="JACCQK010000502">
    <property type="protein sequence ID" value="MBG0779930.1"/>
    <property type="molecule type" value="Genomic_DNA"/>
</dbReference>
<accession>A0A931CVQ8</accession>
<reference evidence="1" key="1">
    <citation type="submission" date="2020-07" db="EMBL/GenBank/DDBJ databases">
        <title>Severe corrosion of carbon steel in oil field produced water can be linked to methanogenic archaea containing a special type of NiFe hydrogenase.</title>
        <authorList>
            <person name="Lahme S."/>
            <person name="Mand J."/>
            <person name="Longwell J."/>
            <person name="Smith R."/>
            <person name="Enning D."/>
        </authorList>
    </citation>
    <scope>NUCLEOTIDE SEQUENCE</scope>
    <source>
        <strain evidence="1">MIC098Bin6</strain>
    </source>
</reference>
<organism evidence="1 2">
    <name type="scientific">Desulfotignum balticum</name>
    <dbReference type="NCBI Taxonomy" id="115781"/>
    <lineage>
        <taxon>Bacteria</taxon>
        <taxon>Pseudomonadati</taxon>
        <taxon>Thermodesulfobacteriota</taxon>
        <taxon>Desulfobacteria</taxon>
        <taxon>Desulfobacterales</taxon>
        <taxon>Desulfobacteraceae</taxon>
        <taxon>Desulfotignum</taxon>
    </lineage>
</organism>
<gene>
    <name evidence="1" type="ORF">H0S81_08395</name>
</gene>
<name>A0A931CVQ8_9BACT</name>
<dbReference type="Proteomes" id="UP000706172">
    <property type="component" value="Unassembled WGS sequence"/>
</dbReference>
<evidence type="ECO:0000313" key="1">
    <source>
        <dbReference type="EMBL" id="MBG0779930.1"/>
    </source>
</evidence>
<comment type="caution">
    <text evidence="1">The sequence shown here is derived from an EMBL/GenBank/DDBJ whole genome shotgun (WGS) entry which is preliminary data.</text>
</comment>
<dbReference type="AlphaFoldDB" id="A0A931CVQ8"/>
<proteinExistence type="predicted"/>